<keyword evidence="3" id="KW-1185">Reference proteome</keyword>
<dbReference type="GO" id="GO:0007160">
    <property type="term" value="P:cell-matrix adhesion"/>
    <property type="evidence" value="ECO:0007669"/>
    <property type="project" value="TreeGrafter"/>
</dbReference>
<dbReference type="GO" id="GO:0005178">
    <property type="term" value="F:integrin binding"/>
    <property type="evidence" value="ECO:0007669"/>
    <property type="project" value="TreeGrafter"/>
</dbReference>
<proteinExistence type="predicted"/>
<accession>A0A3P6PX54</accession>
<dbReference type="PANTHER" id="PTHR23220:SF122">
    <property type="entry name" value="INTEGRIN ALPHA-PS1"/>
    <property type="match status" value="1"/>
</dbReference>
<evidence type="ECO:0000313" key="2">
    <source>
        <dbReference type="EMBL" id="VDK23498.1"/>
    </source>
</evidence>
<dbReference type="SUPFAM" id="SSF69318">
    <property type="entry name" value="Integrin alpha N-terminal domain"/>
    <property type="match status" value="1"/>
</dbReference>
<dbReference type="GO" id="GO:0007229">
    <property type="term" value="P:integrin-mediated signaling pathway"/>
    <property type="evidence" value="ECO:0007669"/>
    <property type="project" value="TreeGrafter"/>
</dbReference>
<dbReference type="InterPro" id="IPR013519">
    <property type="entry name" value="Int_alpha_beta-p"/>
</dbReference>
<evidence type="ECO:0000313" key="3">
    <source>
        <dbReference type="Proteomes" id="UP000267096"/>
    </source>
</evidence>
<feature type="repeat" description="FG-GAP" evidence="1">
    <location>
        <begin position="40"/>
        <end position="100"/>
    </location>
</feature>
<dbReference type="SMART" id="SM00191">
    <property type="entry name" value="Int_alpha"/>
    <property type="match status" value="1"/>
</dbReference>
<dbReference type="Gene3D" id="2.130.10.130">
    <property type="entry name" value="Integrin alpha, N-terminal"/>
    <property type="match status" value="1"/>
</dbReference>
<dbReference type="EMBL" id="UYRR01007320">
    <property type="protein sequence ID" value="VDK23498.1"/>
    <property type="molecule type" value="Genomic_DNA"/>
</dbReference>
<evidence type="ECO:0000256" key="1">
    <source>
        <dbReference type="PROSITE-ProRule" id="PRU00803"/>
    </source>
</evidence>
<dbReference type="GO" id="GO:0008305">
    <property type="term" value="C:integrin complex"/>
    <property type="evidence" value="ECO:0007669"/>
    <property type="project" value="TreeGrafter"/>
</dbReference>
<dbReference type="InterPro" id="IPR028994">
    <property type="entry name" value="Integrin_alpha_N"/>
</dbReference>
<dbReference type="PANTHER" id="PTHR23220">
    <property type="entry name" value="INTEGRIN ALPHA"/>
    <property type="match status" value="1"/>
</dbReference>
<sequence length="136" mass="14975">MVGAPFEYVEDDEGSFGGAVYIYFSSGEKRKRHENSKVFLKPIKIRGPGVYSQFGLSIAHLGNVDGDSHKYNDFAVGAPYSNDGKGEVYIYHGAKSPDVIKTEPVQVRTFLLSLNFDTNGGFKFACCSCIMIKSRS</sequence>
<dbReference type="GO" id="GO:0009897">
    <property type="term" value="C:external side of plasma membrane"/>
    <property type="evidence" value="ECO:0007669"/>
    <property type="project" value="TreeGrafter"/>
</dbReference>
<gene>
    <name evidence="2" type="ORF">ASIM_LOCUS4280</name>
</gene>
<dbReference type="AlphaFoldDB" id="A0A3P6PX54"/>
<dbReference type="PROSITE" id="PS51470">
    <property type="entry name" value="FG_GAP"/>
    <property type="match status" value="1"/>
</dbReference>
<name>A0A3P6PX54_ANISI</name>
<organism evidence="2 3">
    <name type="scientific">Anisakis simplex</name>
    <name type="common">Herring worm</name>
    <dbReference type="NCBI Taxonomy" id="6269"/>
    <lineage>
        <taxon>Eukaryota</taxon>
        <taxon>Metazoa</taxon>
        <taxon>Ecdysozoa</taxon>
        <taxon>Nematoda</taxon>
        <taxon>Chromadorea</taxon>
        <taxon>Rhabditida</taxon>
        <taxon>Spirurina</taxon>
        <taxon>Ascaridomorpha</taxon>
        <taxon>Ascaridoidea</taxon>
        <taxon>Anisakidae</taxon>
        <taxon>Anisakis</taxon>
        <taxon>Anisakis simplex complex</taxon>
    </lineage>
</organism>
<protein>
    <submittedName>
        <fullName evidence="2">Uncharacterized protein</fullName>
    </submittedName>
</protein>
<reference evidence="2 3" key="1">
    <citation type="submission" date="2018-11" db="EMBL/GenBank/DDBJ databases">
        <authorList>
            <consortium name="Pathogen Informatics"/>
        </authorList>
    </citation>
    <scope>NUCLEOTIDE SEQUENCE [LARGE SCALE GENOMIC DNA]</scope>
</reference>
<dbReference type="GO" id="GO:0098609">
    <property type="term" value="P:cell-cell adhesion"/>
    <property type="evidence" value="ECO:0007669"/>
    <property type="project" value="TreeGrafter"/>
</dbReference>
<dbReference type="OrthoDB" id="5317514at2759"/>
<dbReference type="GO" id="GO:0033627">
    <property type="term" value="P:cell adhesion mediated by integrin"/>
    <property type="evidence" value="ECO:0007669"/>
    <property type="project" value="TreeGrafter"/>
</dbReference>
<dbReference type="Proteomes" id="UP000267096">
    <property type="component" value="Unassembled WGS sequence"/>
</dbReference>